<comment type="caution">
    <text evidence="4">The sequence shown here is derived from an EMBL/GenBank/DDBJ whole genome shotgun (WGS) entry which is preliminary data.</text>
</comment>
<dbReference type="Pfam" id="PF02845">
    <property type="entry name" value="CUE"/>
    <property type="match status" value="1"/>
</dbReference>
<evidence type="ECO:0000256" key="1">
    <source>
        <dbReference type="ARBA" id="ARBA00022786"/>
    </source>
</evidence>
<keyword evidence="1" id="KW-0833">Ubl conjugation pathway</keyword>
<name>A0A9P0QJU0_9ASCO</name>
<dbReference type="GO" id="GO:0043130">
    <property type="term" value="F:ubiquitin binding"/>
    <property type="evidence" value="ECO:0007669"/>
    <property type="project" value="InterPro"/>
</dbReference>
<dbReference type="InterPro" id="IPR041808">
    <property type="entry name" value="Cue3_CUE"/>
</dbReference>
<evidence type="ECO:0000259" key="3">
    <source>
        <dbReference type="PROSITE" id="PS51140"/>
    </source>
</evidence>
<gene>
    <name evidence="4" type="ORF">CLIB1423_01S10330</name>
</gene>
<evidence type="ECO:0000256" key="2">
    <source>
        <dbReference type="SAM" id="MobiDB-lite"/>
    </source>
</evidence>
<feature type="region of interest" description="Disordered" evidence="2">
    <location>
        <begin position="601"/>
        <end position="663"/>
    </location>
</feature>
<sequence length="663" mass="74267">MEEEINIPINISIPHYPPFKLRSSLIDKDPVIWVHLLEAYIRLFKFLLSKDEDATKILSIKSQQQLQLFLKVFLYETAHEATQIFSLGAINPDIKENTYQLKVFVFQFLRNYSLVKLQLTGEAIWHFISIYVFSNPIFVRGLVDGSYKSKFNDNKKSGSISCISLLQKYLQDSILNGNFTNADLSTLSFLLGQHGSGTSKTFSLSGPGTTSTVVNKKGSNSLSFAEEFANPKWIEILEKSYANGMAVGSETSKKLMITSLVSLSVAKIAKLALELGIKNSKTLIISPLFSSIIISEPFKELVPGLEERSQFLRKIRLKTYDDTEVNLIENNLPSDDQILFLQEIFPTLTKSKATTILLENNGNVETVTSILLENPNLVETIEEYKAPQASRSGKKEKAKISQSLIDRFSNVGFEKDAIMSRQRKDKSVDLTEAQAKEKTLTNVLRMMYDSDEDEPDDTYDDSLATVGTAATSDESKSSSKRGGASSNRLAVYVDDNDEEKLDGVDGLGNSIISKVNPATSPPPTISRISQQERILFAEYKVCGAPLFAKEARNEESKMSSSRNIVKRETGWSDEKIENWFKMVSRSPNTFKALEEDYYYNGNPNKRNNIPITANSVKKKFTPKPKVPVKNARAKNEKNKASKANHNRKSGHNSKTRNELAGMQ</sequence>
<keyword evidence="5" id="KW-1185">Reference proteome</keyword>
<evidence type="ECO:0000313" key="5">
    <source>
        <dbReference type="Proteomes" id="UP000837801"/>
    </source>
</evidence>
<feature type="domain" description="CUE" evidence="3">
    <location>
        <begin position="333"/>
        <end position="376"/>
    </location>
</feature>
<feature type="compositionally biased region" description="Basic residues" evidence="2">
    <location>
        <begin position="640"/>
        <end position="654"/>
    </location>
</feature>
<protein>
    <submittedName>
        <fullName evidence="4">RQC trigger complex subunit Cue3p</fullName>
    </submittedName>
</protein>
<accession>A0A9P0QJU0</accession>
<reference evidence="4" key="1">
    <citation type="submission" date="2022-03" db="EMBL/GenBank/DDBJ databases">
        <authorList>
            <person name="Legras J.-L."/>
            <person name="Devillers H."/>
            <person name="Grondin C."/>
        </authorList>
    </citation>
    <scope>NUCLEOTIDE SEQUENCE</scope>
    <source>
        <strain evidence="4">CLIB 1423</strain>
    </source>
</reference>
<proteinExistence type="predicted"/>
<dbReference type="EMBL" id="CAKXYY010000001">
    <property type="protein sequence ID" value="CAH2350448.1"/>
    <property type="molecule type" value="Genomic_DNA"/>
</dbReference>
<dbReference type="CDD" id="cd14373">
    <property type="entry name" value="CUE_Cue3p_like"/>
    <property type="match status" value="1"/>
</dbReference>
<dbReference type="OrthoDB" id="5577209at2759"/>
<dbReference type="PROSITE" id="PS51140">
    <property type="entry name" value="CUE"/>
    <property type="match status" value="1"/>
</dbReference>
<dbReference type="SMART" id="SM00546">
    <property type="entry name" value="CUE"/>
    <property type="match status" value="1"/>
</dbReference>
<feature type="compositionally biased region" description="Polar residues" evidence="2">
    <location>
        <begin position="601"/>
        <end position="615"/>
    </location>
</feature>
<dbReference type="InterPro" id="IPR003892">
    <property type="entry name" value="CUE"/>
</dbReference>
<dbReference type="AlphaFoldDB" id="A0A9P0QJU0"/>
<evidence type="ECO:0000313" key="4">
    <source>
        <dbReference type="EMBL" id="CAH2350448.1"/>
    </source>
</evidence>
<dbReference type="Proteomes" id="UP000837801">
    <property type="component" value="Unassembled WGS sequence"/>
</dbReference>
<organism evidence="4 5">
    <name type="scientific">[Candida] railenensis</name>
    <dbReference type="NCBI Taxonomy" id="45579"/>
    <lineage>
        <taxon>Eukaryota</taxon>
        <taxon>Fungi</taxon>
        <taxon>Dikarya</taxon>
        <taxon>Ascomycota</taxon>
        <taxon>Saccharomycotina</taxon>
        <taxon>Pichiomycetes</taxon>
        <taxon>Debaryomycetaceae</taxon>
        <taxon>Kurtzmaniella</taxon>
    </lineage>
</organism>